<name>A0A2W2EQR1_9ACTN</name>
<accession>A0A2W2EQR1</accession>
<comment type="caution">
    <text evidence="2">The sequence shown here is derived from an EMBL/GenBank/DDBJ whole genome shotgun (WGS) entry which is preliminary data.</text>
</comment>
<evidence type="ECO:0000313" key="3">
    <source>
        <dbReference type="Proteomes" id="UP000248924"/>
    </source>
</evidence>
<protein>
    <submittedName>
        <fullName evidence="2">Phosphatidylethanolamine-binding protein</fullName>
    </submittedName>
</protein>
<dbReference type="AlphaFoldDB" id="A0A2W2EQR1"/>
<dbReference type="OrthoDB" id="3401467at2"/>
<dbReference type="EMBL" id="POTY01000064">
    <property type="protein sequence ID" value="PZG18905.1"/>
    <property type="molecule type" value="Genomic_DNA"/>
</dbReference>
<evidence type="ECO:0000313" key="2">
    <source>
        <dbReference type="EMBL" id="PZG18905.1"/>
    </source>
</evidence>
<feature type="compositionally biased region" description="Basic and acidic residues" evidence="1">
    <location>
        <begin position="42"/>
        <end position="71"/>
    </location>
</feature>
<evidence type="ECO:0000256" key="1">
    <source>
        <dbReference type="SAM" id="MobiDB-lite"/>
    </source>
</evidence>
<feature type="compositionally biased region" description="Polar residues" evidence="1">
    <location>
        <begin position="31"/>
        <end position="40"/>
    </location>
</feature>
<dbReference type="RefSeq" id="WP_111214006.1">
    <property type="nucleotide sequence ID" value="NZ_POTY01000064.1"/>
</dbReference>
<keyword evidence="3" id="KW-1185">Reference proteome</keyword>
<sequence>MPGPRPGSNAYDKQRARIRNAIDDSGRHTPDQQANETANRILQEDRGQRGIVRGERTYGPKGNREPGDPKK</sequence>
<feature type="region of interest" description="Disordered" evidence="1">
    <location>
        <begin position="1"/>
        <end position="71"/>
    </location>
</feature>
<proteinExistence type="predicted"/>
<dbReference type="Proteomes" id="UP000248924">
    <property type="component" value="Unassembled WGS sequence"/>
</dbReference>
<gene>
    <name evidence="2" type="ORF">C1I95_12665</name>
</gene>
<reference evidence="2 3" key="1">
    <citation type="submission" date="2018-01" db="EMBL/GenBank/DDBJ databases">
        <title>Draft genome sequence of Jishengella sp. NA12.</title>
        <authorList>
            <person name="Sahin N."/>
            <person name="Ay H."/>
            <person name="Saygin H."/>
        </authorList>
    </citation>
    <scope>NUCLEOTIDE SEQUENCE [LARGE SCALE GENOMIC DNA]</scope>
    <source>
        <strain evidence="2 3">NA12</strain>
    </source>
</reference>
<organism evidence="2 3">
    <name type="scientific">Micromonospora craterilacus</name>
    <dbReference type="NCBI Taxonomy" id="1655439"/>
    <lineage>
        <taxon>Bacteria</taxon>
        <taxon>Bacillati</taxon>
        <taxon>Actinomycetota</taxon>
        <taxon>Actinomycetes</taxon>
        <taxon>Micromonosporales</taxon>
        <taxon>Micromonosporaceae</taxon>
        <taxon>Micromonospora</taxon>
    </lineage>
</organism>
<feature type="compositionally biased region" description="Basic and acidic residues" evidence="1">
    <location>
        <begin position="12"/>
        <end position="30"/>
    </location>
</feature>